<organism evidence="1 2">
    <name type="scientific">Chryseobacterium profundimaris</name>
    <dbReference type="NCBI Taxonomy" id="1387275"/>
    <lineage>
        <taxon>Bacteria</taxon>
        <taxon>Pseudomonadati</taxon>
        <taxon>Bacteroidota</taxon>
        <taxon>Flavobacteriia</taxon>
        <taxon>Flavobacteriales</taxon>
        <taxon>Weeksellaceae</taxon>
        <taxon>Chryseobacterium group</taxon>
        <taxon>Chryseobacterium</taxon>
    </lineage>
</organism>
<dbReference type="EMBL" id="FXTZ01000012">
    <property type="protein sequence ID" value="SMP30227.1"/>
    <property type="molecule type" value="Genomic_DNA"/>
</dbReference>
<evidence type="ECO:0008006" key="3">
    <source>
        <dbReference type="Google" id="ProtNLM"/>
    </source>
</evidence>
<gene>
    <name evidence="1" type="ORF">SAMN06264346_11297</name>
</gene>
<dbReference type="RefSeq" id="WP_283423172.1">
    <property type="nucleotide sequence ID" value="NZ_FXTZ01000012.1"/>
</dbReference>
<reference evidence="1 2" key="1">
    <citation type="submission" date="2017-05" db="EMBL/GenBank/DDBJ databases">
        <authorList>
            <person name="Varghese N."/>
            <person name="Submissions S."/>
        </authorList>
    </citation>
    <scope>NUCLEOTIDE SEQUENCE [LARGE SCALE GENOMIC DNA]</scope>
    <source>
        <strain evidence="1 2">DSM 28214</strain>
    </source>
</reference>
<name>A0ABY1PAX2_9FLAO</name>
<evidence type="ECO:0000313" key="2">
    <source>
        <dbReference type="Proteomes" id="UP001157960"/>
    </source>
</evidence>
<dbReference type="Proteomes" id="UP001157960">
    <property type="component" value="Unassembled WGS sequence"/>
</dbReference>
<evidence type="ECO:0000313" key="1">
    <source>
        <dbReference type="EMBL" id="SMP30227.1"/>
    </source>
</evidence>
<accession>A0ABY1PAX2</accession>
<keyword evidence="2" id="KW-1185">Reference proteome</keyword>
<proteinExistence type="predicted"/>
<sequence>MKKIAYIEIDTHAEIAQSFMDVMTGGSSFSVDYYFSKRVKDQVIESGENIFLSDSSMILDQLMAKRYDLIMIGTVHRYFSTFFTIAEKYKTAIIVHNINFSKTSNFNLLKSIFKKDRIYRLKLLWKEGLLDSSKIYLKAKSLLVLDEAFVSEHFKFLPLFYTKYSERIHNEMLTVVIPGGVSQERRDYKKVFSEIKKMEAVYQHSDIQKKPIEFVFLGKADHSELKQLTDLERSLQYINIIYFSDRVSHEDFEKWMQKAAVLWCPIQQETEFFSQKEIYGKTKMTGNIGDAIKFGKLAVFPQNYQSSLDFIIQEQPDLIQQFDELKDLKFDFQKKYSKKAVRRKLENLLNNLIST</sequence>
<comment type="caution">
    <text evidence="1">The sequence shown here is derived from an EMBL/GenBank/DDBJ whole genome shotgun (WGS) entry which is preliminary data.</text>
</comment>
<protein>
    <recommendedName>
        <fullName evidence="3">Glycosyl transferase family 1 domain-containing protein</fullName>
    </recommendedName>
</protein>